<dbReference type="RefSeq" id="WP_207957052.1">
    <property type="nucleotide sequence ID" value="NZ_CP045119.1"/>
</dbReference>
<sequence length="174" mass="17821">MAALMEKLGLGGREMTVSGHSKDFVLRVVQPGLIGLMDGSVSTLAPVFAVAVASGDARLTFLIGLAAAVGAAISMAFSEGLSDDGSLTGRGGPWLRGSITGFATFIGGIMHTLPFLLPDIGLALYLAFAVVGVELLAISYIRYRYFAMSFTMSALQVILGGALVFGSGVLIGSA</sequence>
<dbReference type="AlphaFoldDB" id="A0A6G8Q5S8"/>
<evidence type="ECO:0000313" key="2">
    <source>
        <dbReference type="EMBL" id="QIN81779.1"/>
    </source>
</evidence>
<keyword evidence="3" id="KW-1185">Reference proteome</keyword>
<organism evidence="2 3">
    <name type="scientific">Rubrobacter tropicus</name>
    <dbReference type="NCBI Taxonomy" id="2653851"/>
    <lineage>
        <taxon>Bacteria</taxon>
        <taxon>Bacillati</taxon>
        <taxon>Actinomycetota</taxon>
        <taxon>Rubrobacteria</taxon>
        <taxon>Rubrobacterales</taxon>
        <taxon>Rubrobacteraceae</taxon>
        <taxon>Rubrobacter</taxon>
    </lineage>
</organism>
<keyword evidence="1" id="KW-0472">Membrane</keyword>
<dbReference type="KEGG" id="rub:GBA63_03350"/>
<evidence type="ECO:0000313" key="3">
    <source>
        <dbReference type="Proteomes" id="UP000501452"/>
    </source>
</evidence>
<proteinExistence type="predicted"/>
<dbReference type="EMBL" id="CP045119">
    <property type="protein sequence ID" value="QIN81779.1"/>
    <property type="molecule type" value="Genomic_DNA"/>
</dbReference>
<dbReference type="Proteomes" id="UP000501452">
    <property type="component" value="Chromosome"/>
</dbReference>
<reference evidence="2 3" key="1">
    <citation type="submission" date="2019-10" db="EMBL/GenBank/DDBJ databases">
        <title>Rubrobacter sp nov SCSIO 52090 isolated from a deep-sea sediment in the South China Sea.</title>
        <authorList>
            <person name="Chen R.W."/>
        </authorList>
    </citation>
    <scope>NUCLEOTIDE SEQUENCE [LARGE SCALE GENOMIC DNA]</scope>
    <source>
        <strain evidence="2 3">SCSIO 52909</strain>
    </source>
</reference>
<evidence type="ECO:0000256" key="1">
    <source>
        <dbReference type="SAM" id="Phobius"/>
    </source>
</evidence>
<keyword evidence="1" id="KW-1133">Transmembrane helix</keyword>
<feature type="transmembrane region" description="Helical" evidence="1">
    <location>
        <begin position="123"/>
        <end position="141"/>
    </location>
</feature>
<protein>
    <submittedName>
        <fullName evidence="2">VIT family protein</fullName>
    </submittedName>
</protein>
<feature type="transmembrane region" description="Helical" evidence="1">
    <location>
        <begin position="59"/>
        <end position="78"/>
    </location>
</feature>
<feature type="transmembrane region" description="Helical" evidence="1">
    <location>
        <begin position="99"/>
        <end position="117"/>
    </location>
</feature>
<keyword evidence="1" id="KW-0812">Transmembrane</keyword>
<feature type="transmembrane region" description="Helical" evidence="1">
    <location>
        <begin position="32"/>
        <end position="53"/>
    </location>
</feature>
<gene>
    <name evidence="2" type="ORF">GBA63_03350</name>
</gene>
<feature type="transmembrane region" description="Helical" evidence="1">
    <location>
        <begin position="153"/>
        <end position="172"/>
    </location>
</feature>
<accession>A0A6G8Q5S8</accession>
<name>A0A6G8Q5S8_9ACTN</name>